<reference evidence="2" key="1">
    <citation type="journal article" date="2023" name="Proc. Natl. Acad. Sci. U.S.A.">
        <title>Genomic and structural basis for evolution of tropane alkaloid biosynthesis.</title>
        <authorList>
            <person name="Wanga Y.-J."/>
            <person name="Taina T."/>
            <person name="Yua J.-Y."/>
            <person name="Lia J."/>
            <person name="Xua B."/>
            <person name="Chenc J."/>
            <person name="D'Auriad J.C."/>
            <person name="Huanga J.-P."/>
            <person name="Huanga S.-X."/>
        </authorList>
    </citation>
    <scope>NUCLEOTIDE SEQUENCE [LARGE SCALE GENOMIC DNA]</scope>
    <source>
        <strain evidence="2">cv. KIB-2019</strain>
    </source>
</reference>
<dbReference type="EMBL" id="JAJAGQ010000010">
    <property type="protein sequence ID" value="KAJ8551499.1"/>
    <property type="molecule type" value="Genomic_DNA"/>
</dbReference>
<dbReference type="OrthoDB" id="4062651at2759"/>
<evidence type="ECO:0000313" key="1">
    <source>
        <dbReference type="EMBL" id="KAJ8551499.1"/>
    </source>
</evidence>
<dbReference type="AlphaFoldDB" id="A0A9Q1RDF4"/>
<protein>
    <submittedName>
        <fullName evidence="1">Uncharacterized protein</fullName>
    </submittedName>
</protein>
<dbReference type="Proteomes" id="UP001152561">
    <property type="component" value="Unassembled WGS sequence"/>
</dbReference>
<organism evidence="1 2">
    <name type="scientific">Anisodus acutangulus</name>
    <dbReference type="NCBI Taxonomy" id="402998"/>
    <lineage>
        <taxon>Eukaryota</taxon>
        <taxon>Viridiplantae</taxon>
        <taxon>Streptophyta</taxon>
        <taxon>Embryophyta</taxon>
        <taxon>Tracheophyta</taxon>
        <taxon>Spermatophyta</taxon>
        <taxon>Magnoliopsida</taxon>
        <taxon>eudicotyledons</taxon>
        <taxon>Gunneridae</taxon>
        <taxon>Pentapetalae</taxon>
        <taxon>asterids</taxon>
        <taxon>lamiids</taxon>
        <taxon>Solanales</taxon>
        <taxon>Solanaceae</taxon>
        <taxon>Solanoideae</taxon>
        <taxon>Hyoscyameae</taxon>
        <taxon>Anisodus</taxon>
    </lineage>
</organism>
<gene>
    <name evidence="1" type="ORF">K7X08_021514</name>
</gene>
<proteinExistence type="predicted"/>
<keyword evidence="2" id="KW-1185">Reference proteome</keyword>
<accession>A0A9Q1RDF4</accession>
<sequence>MMKCFYFTKENEGGGTTLSLRESKVSWVRSLSVASSSAVDNTRKSRDFIEFYEYLTQRRGNDVRVFSFYELKMGTKGGEDGDERVVVAVLVVDDDMVVVKQWVVVDRRRWRGEVGCGDVDGRGWRRRWWLVASPVITPMWKGRSLCWWSGFSASLFPRVDFQLLSFLKVEWLFDT</sequence>
<comment type="caution">
    <text evidence="1">The sequence shown here is derived from an EMBL/GenBank/DDBJ whole genome shotgun (WGS) entry which is preliminary data.</text>
</comment>
<name>A0A9Q1RDF4_9SOLA</name>
<evidence type="ECO:0000313" key="2">
    <source>
        <dbReference type="Proteomes" id="UP001152561"/>
    </source>
</evidence>